<feature type="compositionally biased region" description="Acidic residues" evidence="1">
    <location>
        <begin position="59"/>
        <end position="72"/>
    </location>
</feature>
<name>A0A346Y1K4_9ACTN</name>
<reference evidence="3 4" key="1">
    <citation type="submission" date="2018-09" db="EMBL/GenBank/DDBJ databases">
        <title>Complete genome sequence of Euzebya sp. DY32-46 isolated from seawater of Pacific Ocean.</title>
        <authorList>
            <person name="Xu L."/>
            <person name="Wu Y.-H."/>
            <person name="Xu X.-W."/>
        </authorList>
    </citation>
    <scope>NUCLEOTIDE SEQUENCE [LARGE SCALE GENOMIC DNA]</scope>
    <source>
        <strain evidence="3 4">DY32-46</strain>
    </source>
</reference>
<feature type="signal peptide" evidence="2">
    <location>
        <begin position="1"/>
        <end position="19"/>
    </location>
</feature>
<feature type="chain" id="PRO_5016765118" evidence="2">
    <location>
        <begin position="20"/>
        <end position="330"/>
    </location>
</feature>
<feature type="compositionally biased region" description="Low complexity" evidence="1">
    <location>
        <begin position="30"/>
        <end position="58"/>
    </location>
</feature>
<evidence type="ECO:0000313" key="4">
    <source>
        <dbReference type="Proteomes" id="UP000264006"/>
    </source>
</evidence>
<evidence type="ECO:0000256" key="1">
    <source>
        <dbReference type="SAM" id="MobiDB-lite"/>
    </source>
</evidence>
<keyword evidence="4" id="KW-1185">Reference proteome</keyword>
<dbReference type="RefSeq" id="WP_164710721.1">
    <property type="nucleotide sequence ID" value="NZ_CP031165.1"/>
</dbReference>
<sequence length="330" mass="33339">MRSTLIRSLVLMLLLTACGGGEDLDVAGTATSVPATSEPAPATETTAPEATAAAGTDAEPTDAEPTDAEPTDAEVPTEPIEPADDRGATLVLDGDGLPAGDYTVVVEAAGQPVASTVRFDGGQVTVTLDATTPEDVSRVDVHAGPSADGPALLSGTVADGTGTIEPAVPVDLSGASGQYILATPTNGSDSDERSGIWYVLIPRAPGLVLPALPAEWVYEGWVTIDGVDVTTGRFGDPATPDDFDGFSGDQGGPPLPGEDFLLSPPEGLSFPVDLAGMTTFVTLEPAVDPDPAPSGLTVLSGQIPADAIDHTVYDMASTVDALPSYTAQVS</sequence>
<evidence type="ECO:0000256" key="2">
    <source>
        <dbReference type="SAM" id="SignalP"/>
    </source>
</evidence>
<keyword evidence="2" id="KW-0732">Signal</keyword>
<evidence type="ECO:0000313" key="3">
    <source>
        <dbReference type="EMBL" id="AXV08351.1"/>
    </source>
</evidence>
<dbReference type="KEGG" id="euz:DVS28_a3678"/>
<dbReference type="PROSITE" id="PS51257">
    <property type="entry name" value="PROKAR_LIPOPROTEIN"/>
    <property type="match status" value="1"/>
</dbReference>
<dbReference type="Proteomes" id="UP000264006">
    <property type="component" value="Chromosome"/>
</dbReference>
<organism evidence="3 4">
    <name type="scientific">Euzebya pacifica</name>
    <dbReference type="NCBI Taxonomy" id="1608957"/>
    <lineage>
        <taxon>Bacteria</taxon>
        <taxon>Bacillati</taxon>
        <taxon>Actinomycetota</taxon>
        <taxon>Nitriliruptoria</taxon>
        <taxon>Euzebyales</taxon>
    </lineage>
</organism>
<dbReference type="EMBL" id="CP031165">
    <property type="protein sequence ID" value="AXV08351.1"/>
    <property type="molecule type" value="Genomic_DNA"/>
</dbReference>
<dbReference type="AlphaFoldDB" id="A0A346Y1K4"/>
<feature type="region of interest" description="Disordered" evidence="1">
    <location>
        <begin position="30"/>
        <end position="85"/>
    </location>
</feature>
<accession>A0A346Y1K4</accession>
<protein>
    <submittedName>
        <fullName evidence="3">Uncharacterized protein</fullName>
    </submittedName>
</protein>
<proteinExistence type="predicted"/>
<gene>
    <name evidence="3" type="ORF">DVS28_a3678</name>
</gene>